<evidence type="ECO:0000256" key="5">
    <source>
        <dbReference type="ARBA" id="ARBA00048128"/>
    </source>
</evidence>
<evidence type="ECO:0000256" key="2">
    <source>
        <dbReference type="ARBA" id="ARBA00012415"/>
    </source>
</evidence>
<feature type="domain" description="Nucleotidyl transferase" evidence="6">
    <location>
        <begin position="14"/>
        <end position="199"/>
    </location>
</feature>
<comment type="caution">
    <text evidence="7">The sequence shown here is derived from an EMBL/GenBank/DDBJ whole genome shotgun (WGS) entry which is preliminary data.</text>
</comment>
<dbReference type="EC" id="2.7.7.9" evidence="2"/>
<dbReference type="GO" id="GO:0003983">
    <property type="term" value="F:UTP:glucose-1-phosphate uridylyltransferase activity"/>
    <property type="evidence" value="ECO:0007669"/>
    <property type="project" value="UniProtKB-EC"/>
</dbReference>
<reference evidence="7" key="1">
    <citation type="journal article" date="2014" name="Front. Microbiol.">
        <title>High frequency of phylogenetically diverse reductive dehalogenase-homologous genes in deep subseafloor sedimentary metagenomes.</title>
        <authorList>
            <person name="Kawai M."/>
            <person name="Futagami T."/>
            <person name="Toyoda A."/>
            <person name="Takaki Y."/>
            <person name="Nishi S."/>
            <person name="Hori S."/>
            <person name="Arai W."/>
            <person name="Tsubouchi T."/>
            <person name="Morono Y."/>
            <person name="Uchiyama I."/>
            <person name="Ito T."/>
            <person name="Fujiyama A."/>
            <person name="Inagaki F."/>
            <person name="Takami H."/>
        </authorList>
    </citation>
    <scope>NUCLEOTIDE SEQUENCE</scope>
    <source>
        <strain evidence="7">Expedition CK06-06</strain>
    </source>
</reference>
<dbReference type="SUPFAM" id="SSF53448">
    <property type="entry name" value="Nucleotide-diphospho-sugar transferases"/>
    <property type="match status" value="1"/>
</dbReference>
<dbReference type="InterPro" id="IPR029044">
    <property type="entry name" value="Nucleotide-diphossugar_trans"/>
</dbReference>
<keyword evidence="4" id="KW-0548">Nucleotidyltransferase</keyword>
<evidence type="ECO:0000256" key="3">
    <source>
        <dbReference type="ARBA" id="ARBA00022679"/>
    </source>
</evidence>
<evidence type="ECO:0000256" key="1">
    <source>
        <dbReference type="ARBA" id="ARBA00006890"/>
    </source>
</evidence>
<evidence type="ECO:0000256" key="4">
    <source>
        <dbReference type="ARBA" id="ARBA00022695"/>
    </source>
</evidence>
<feature type="non-terminal residue" evidence="7">
    <location>
        <position position="1"/>
    </location>
</feature>
<dbReference type="PANTHER" id="PTHR43197">
    <property type="entry name" value="UTP--GLUCOSE-1-PHOSPHATE URIDYLYLTRANSFERASE"/>
    <property type="match status" value="1"/>
</dbReference>
<comment type="catalytic activity">
    <reaction evidence="5">
        <text>alpha-D-glucose 1-phosphate + UTP + H(+) = UDP-alpha-D-glucose + diphosphate</text>
        <dbReference type="Rhea" id="RHEA:19889"/>
        <dbReference type="ChEBI" id="CHEBI:15378"/>
        <dbReference type="ChEBI" id="CHEBI:33019"/>
        <dbReference type="ChEBI" id="CHEBI:46398"/>
        <dbReference type="ChEBI" id="CHEBI:58601"/>
        <dbReference type="ChEBI" id="CHEBI:58885"/>
        <dbReference type="EC" id="2.7.7.9"/>
    </reaction>
</comment>
<accession>X0WLX7</accession>
<dbReference type="Gene3D" id="3.90.550.10">
    <property type="entry name" value="Spore Coat Polysaccharide Biosynthesis Protein SpsA, Chain A"/>
    <property type="match status" value="1"/>
</dbReference>
<dbReference type="InterPro" id="IPR005771">
    <property type="entry name" value="GalU_uridylyltTrfase_bac/arc"/>
</dbReference>
<comment type="similarity">
    <text evidence="1">Belongs to the UDPGP type 2 family.</text>
</comment>
<name>X0WLX7_9ZZZZ</name>
<organism evidence="7">
    <name type="scientific">marine sediment metagenome</name>
    <dbReference type="NCBI Taxonomy" id="412755"/>
    <lineage>
        <taxon>unclassified sequences</taxon>
        <taxon>metagenomes</taxon>
        <taxon>ecological metagenomes</taxon>
    </lineage>
</organism>
<dbReference type="EMBL" id="BARS01041386">
    <property type="protein sequence ID" value="GAG31660.1"/>
    <property type="molecule type" value="Genomic_DNA"/>
</dbReference>
<dbReference type="AlphaFoldDB" id="X0WLX7"/>
<sequence length="221" mass="25057">YFDRSFELEDVLEQKGEIKLLQEMRELSNLVDICYIRQKEQLGLGHAVLTAKGIVGEEPFAVLLPDDIIDGKVPVLKQMIGVYEQYKTNIIGVEHISSKDTTKYGIIEPRRISGRIYQVLSLAEKPEPAQAPSDLGVVGRYILMPQIFDVLEVTPPGKNQEIQLTDALQLLLRQQAIYAYEFEGVRYDTGTPLGWLEATIAVALKHPDIGQELREYLRQFL</sequence>
<evidence type="ECO:0000259" key="6">
    <source>
        <dbReference type="Pfam" id="PF00483"/>
    </source>
</evidence>
<dbReference type="PANTHER" id="PTHR43197:SF1">
    <property type="entry name" value="UTP--GLUCOSE-1-PHOSPHATE URIDYLYLTRANSFERASE"/>
    <property type="match status" value="1"/>
</dbReference>
<gene>
    <name evidence="7" type="ORF">S01H1_62952</name>
</gene>
<evidence type="ECO:0000313" key="7">
    <source>
        <dbReference type="EMBL" id="GAG31660.1"/>
    </source>
</evidence>
<proteinExistence type="inferred from homology"/>
<dbReference type="InterPro" id="IPR005835">
    <property type="entry name" value="NTP_transferase_dom"/>
</dbReference>
<protein>
    <recommendedName>
        <fullName evidence="2">UTP--glucose-1-phosphate uridylyltransferase</fullName>
        <ecNumber evidence="2">2.7.7.9</ecNumber>
    </recommendedName>
</protein>
<keyword evidence="3" id="KW-0808">Transferase</keyword>
<dbReference type="GO" id="GO:0006011">
    <property type="term" value="P:UDP-alpha-D-glucose metabolic process"/>
    <property type="evidence" value="ECO:0007669"/>
    <property type="project" value="InterPro"/>
</dbReference>
<dbReference type="Pfam" id="PF00483">
    <property type="entry name" value="NTP_transferase"/>
    <property type="match status" value="1"/>
</dbReference>